<keyword evidence="3" id="KW-1003">Cell membrane</keyword>
<organism evidence="14 15">
    <name type="scientific">Varanus komodoensis</name>
    <name type="common">Komodo dragon</name>
    <dbReference type="NCBI Taxonomy" id="61221"/>
    <lineage>
        <taxon>Eukaryota</taxon>
        <taxon>Metazoa</taxon>
        <taxon>Chordata</taxon>
        <taxon>Craniata</taxon>
        <taxon>Vertebrata</taxon>
        <taxon>Euteleostomi</taxon>
        <taxon>Lepidosauria</taxon>
        <taxon>Squamata</taxon>
        <taxon>Bifurcata</taxon>
        <taxon>Unidentata</taxon>
        <taxon>Episquamata</taxon>
        <taxon>Toxicofera</taxon>
        <taxon>Anguimorpha</taxon>
        <taxon>Paleoanguimorpha</taxon>
        <taxon>Varanoidea</taxon>
        <taxon>Varanidae</taxon>
        <taxon>Varanus</taxon>
    </lineage>
</organism>
<dbReference type="PRINTS" id="PR00237">
    <property type="entry name" value="GPCRRHODOPSN"/>
</dbReference>
<dbReference type="Gene3D" id="1.20.1070.10">
    <property type="entry name" value="Rhodopsin 7-helix transmembrane proteins"/>
    <property type="match status" value="1"/>
</dbReference>
<keyword evidence="10" id="KW-0675">Receptor</keyword>
<dbReference type="Pfam" id="PF13853">
    <property type="entry name" value="7tm_4"/>
    <property type="match status" value="1"/>
</dbReference>
<dbReference type="CDD" id="cd15227">
    <property type="entry name" value="7tmA_OR14-like"/>
    <property type="match status" value="1"/>
</dbReference>
<evidence type="ECO:0000256" key="7">
    <source>
        <dbReference type="ARBA" id="ARBA00022989"/>
    </source>
</evidence>
<dbReference type="PRINTS" id="PR00245">
    <property type="entry name" value="OLFACTORYR"/>
</dbReference>
<evidence type="ECO:0000256" key="8">
    <source>
        <dbReference type="ARBA" id="ARBA00023040"/>
    </source>
</evidence>
<keyword evidence="8" id="KW-0297">G-protein coupled receptor</keyword>
<name>A0A8D2IMQ2_VARKO</name>
<proteinExistence type="predicted"/>
<feature type="transmembrane region" description="Helical" evidence="12">
    <location>
        <begin position="139"/>
        <end position="157"/>
    </location>
</feature>
<keyword evidence="11" id="KW-0807">Transducer</keyword>
<evidence type="ECO:0000313" key="14">
    <source>
        <dbReference type="Ensembl" id="ENSVKKP00000003151.1"/>
    </source>
</evidence>
<dbReference type="OMA" id="REACIQM"/>
<feature type="transmembrane region" description="Helical" evidence="12">
    <location>
        <begin position="57"/>
        <end position="78"/>
    </location>
</feature>
<accession>A0A8D2IMQ2</accession>
<evidence type="ECO:0000256" key="4">
    <source>
        <dbReference type="ARBA" id="ARBA00022606"/>
    </source>
</evidence>
<protein>
    <recommendedName>
        <fullName evidence="13">G-protein coupled receptors family 1 profile domain-containing protein</fullName>
    </recommendedName>
</protein>
<evidence type="ECO:0000256" key="5">
    <source>
        <dbReference type="ARBA" id="ARBA00022692"/>
    </source>
</evidence>
<evidence type="ECO:0000256" key="2">
    <source>
        <dbReference type="ARBA" id="ARBA00004651"/>
    </source>
</evidence>
<dbReference type="KEGG" id="vko:123033454"/>
<reference evidence="14" key="1">
    <citation type="submission" date="2025-08" db="UniProtKB">
        <authorList>
            <consortium name="Ensembl"/>
        </authorList>
    </citation>
    <scope>IDENTIFICATION</scope>
</reference>
<feature type="domain" description="G-protein coupled receptors family 1 profile" evidence="13">
    <location>
        <begin position="40"/>
        <end position="288"/>
    </location>
</feature>
<keyword evidence="9 12" id="KW-0472">Membrane</keyword>
<dbReference type="Ensembl" id="ENSVKKT00000003240.1">
    <property type="protein sequence ID" value="ENSVKKP00000003151.1"/>
    <property type="gene ID" value="ENSVKKG00000002433.1"/>
</dbReference>
<evidence type="ECO:0000256" key="1">
    <source>
        <dbReference type="ARBA" id="ARBA00002936"/>
    </source>
</evidence>
<reference evidence="14" key="2">
    <citation type="submission" date="2025-09" db="UniProtKB">
        <authorList>
            <consortium name="Ensembl"/>
        </authorList>
    </citation>
    <scope>IDENTIFICATION</scope>
</reference>
<dbReference type="GO" id="GO:0005886">
    <property type="term" value="C:plasma membrane"/>
    <property type="evidence" value="ECO:0007669"/>
    <property type="project" value="UniProtKB-SubCell"/>
</dbReference>
<feature type="transmembrane region" description="Helical" evidence="12">
    <location>
        <begin position="190"/>
        <end position="217"/>
    </location>
</feature>
<gene>
    <name evidence="14" type="primary">LOC123033454</name>
</gene>
<dbReference type="GO" id="GO:0004930">
    <property type="term" value="F:G protein-coupled receptor activity"/>
    <property type="evidence" value="ECO:0007669"/>
    <property type="project" value="UniProtKB-KW"/>
</dbReference>
<evidence type="ECO:0000256" key="3">
    <source>
        <dbReference type="ARBA" id="ARBA00022475"/>
    </source>
</evidence>
<keyword evidence="15" id="KW-1185">Reference proteome</keyword>
<dbReference type="PROSITE" id="PS50262">
    <property type="entry name" value="G_PROTEIN_RECEP_F1_2"/>
    <property type="match status" value="1"/>
</dbReference>
<feature type="transmembrane region" description="Helical" evidence="12">
    <location>
        <begin position="24"/>
        <end position="50"/>
    </location>
</feature>
<evidence type="ECO:0000256" key="6">
    <source>
        <dbReference type="ARBA" id="ARBA00022725"/>
    </source>
</evidence>
<evidence type="ECO:0000256" key="10">
    <source>
        <dbReference type="ARBA" id="ARBA00023170"/>
    </source>
</evidence>
<evidence type="ECO:0000256" key="9">
    <source>
        <dbReference type="ARBA" id="ARBA00023136"/>
    </source>
</evidence>
<dbReference type="FunFam" id="1.20.1070.10:FF:000037">
    <property type="entry name" value="Olfactory receptor"/>
    <property type="match status" value="1"/>
</dbReference>
<dbReference type="OrthoDB" id="6151005at2759"/>
<dbReference type="InterPro" id="IPR000725">
    <property type="entry name" value="Olfact_rcpt"/>
</dbReference>
<evidence type="ECO:0000256" key="12">
    <source>
        <dbReference type="SAM" id="Phobius"/>
    </source>
</evidence>
<feature type="transmembrane region" description="Helical" evidence="12">
    <location>
        <begin position="270"/>
        <end position="288"/>
    </location>
</feature>
<comment type="subcellular location">
    <subcellularLocation>
        <location evidence="2">Cell membrane</location>
        <topology evidence="2">Multi-pass membrane protein</topology>
    </subcellularLocation>
</comment>
<dbReference type="GeneID" id="123033454"/>
<dbReference type="RefSeq" id="XP_044305991.1">
    <property type="nucleotide sequence ID" value="XM_044450056.1"/>
</dbReference>
<dbReference type="InterPro" id="IPR000276">
    <property type="entry name" value="GPCR_Rhodpsn"/>
</dbReference>
<evidence type="ECO:0000313" key="15">
    <source>
        <dbReference type="Proteomes" id="UP000694545"/>
    </source>
</evidence>
<sequence>MENLTSFTSEFLLLEFSRVQELQILHFLVFLALYLTALMGNLFIIVIIAIDYRLHTPMYFFLMNLAICDLGTICVTVPKSMFNSLMNSRLISYSECVSQVFFLLFFETSDLIILTIMAHDRHVAICSPLQYEVIMNREACIQMVAIAWGISLLYATLHTGTTFSVTFCSNAVDQFFCEIPRLLKLSCSNLYLVEVGFLALCAGAVIGCFSFIIATYVRIFSAVYRIPSVLAQQKALSTCLPHLLVVSLLISTGLFVYARPPSNISSTLDLLLAVLYAIVPPMLNPFIYSMRNKEIQTALWRLLNLKHFSNTTPRLVTNC</sequence>
<keyword evidence="4" id="KW-0716">Sensory transduction</keyword>
<dbReference type="AlphaFoldDB" id="A0A8D2IMQ2"/>
<keyword evidence="5 12" id="KW-0812">Transmembrane</keyword>
<dbReference type="InterPro" id="IPR017452">
    <property type="entry name" value="GPCR_Rhodpsn_7TM"/>
</dbReference>
<keyword evidence="6" id="KW-0552">Olfaction</keyword>
<dbReference type="InterPro" id="IPR050516">
    <property type="entry name" value="Olfactory_GPCR"/>
</dbReference>
<feature type="transmembrane region" description="Helical" evidence="12">
    <location>
        <begin position="238"/>
        <end position="258"/>
    </location>
</feature>
<comment type="function">
    <text evidence="1">Odorant receptor.</text>
</comment>
<dbReference type="GO" id="GO:0004984">
    <property type="term" value="F:olfactory receptor activity"/>
    <property type="evidence" value="ECO:0007669"/>
    <property type="project" value="InterPro"/>
</dbReference>
<dbReference type="PANTHER" id="PTHR26452">
    <property type="entry name" value="OLFACTORY RECEPTOR"/>
    <property type="match status" value="1"/>
</dbReference>
<evidence type="ECO:0000259" key="13">
    <source>
        <dbReference type="PROSITE" id="PS50262"/>
    </source>
</evidence>
<dbReference type="SUPFAM" id="SSF81321">
    <property type="entry name" value="Family A G protein-coupled receptor-like"/>
    <property type="match status" value="1"/>
</dbReference>
<evidence type="ECO:0000256" key="11">
    <source>
        <dbReference type="ARBA" id="ARBA00023224"/>
    </source>
</evidence>
<dbReference type="Proteomes" id="UP000694545">
    <property type="component" value="Unplaced"/>
</dbReference>
<keyword evidence="7 12" id="KW-1133">Transmembrane helix</keyword>